<accession>A0A1P8WBL6</accession>
<dbReference type="Proteomes" id="UP000187735">
    <property type="component" value="Chromosome"/>
</dbReference>
<dbReference type="STRING" id="1891926.Fuma_01043"/>
<evidence type="ECO:0000313" key="2">
    <source>
        <dbReference type="Proteomes" id="UP000187735"/>
    </source>
</evidence>
<protein>
    <submittedName>
        <fullName evidence="1">Uncharacterized protein</fullName>
    </submittedName>
</protein>
<dbReference type="OrthoDB" id="213056at2"/>
<sequence>MGIDFQDCLVAYRRHGIRFEYPDIWEITEEAEGGDVLITVASSETCFWTLRILPGCPLPPHVVESCVEAFQDEYDDVEVEEPDASLAGLPACSRNLTFFCLELMNSVGLSSVRTMNFTLLAWWQGTHHELSEAQPMIDHMTNSVRIDSLIGG</sequence>
<gene>
    <name evidence="1" type="ORF">Fuma_01043</name>
</gene>
<keyword evidence="2" id="KW-1185">Reference proteome</keyword>
<name>A0A1P8WBL6_9PLAN</name>
<dbReference type="RefSeq" id="WP_077023216.1">
    <property type="nucleotide sequence ID" value="NZ_CP017641.1"/>
</dbReference>
<dbReference type="EMBL" id="CP017641">
    <property type="protein sequence ID" value="APZ91455.1"/>
    <property type="molecule type" value="Genomic_DNA"/>
</dbReference>
<evidence type="ECO:0000313" key="1">
    <source>
        <dbReference type="EMBL" id="APZ91455.1"/>
    </source>
</evidence>
<dbReference type="KEGG" id="fmr:Fuma_01043"/>
<organism evidence="1 2">
    <name type="scientific">Fuerstiella marisgermanici</name>
    <dbReference type="NCBI Taxonomy" id="1891926"/>
    <lineage>
        <taxon>Bacteria</taxon>
        <taxon>Pseudomonadati</taxon>
        <taxon>Planctomycetota</taxon>
        <taxon>Planctomycetia</taxon>
        <taxon>Planctomycetales</taxon>
        <taxon>Planctomycetaceae</taxon>
        <taxon>Fuerstiella</taxon>
    </lineage>
</organism>
<dbReference type="AlphaFoldDB" id="A0A1P8WBL6"/>
<reference evidence="1 2" key="1">
    <citation type="journal article" date="2016" name="Front. Microbiol.">
        <title>Fuerstia marisgermanicae gen. nov., sp. nov., an Unusual Member of the Phylum Planctomycetes from the German Wadden Sea.</title>
        <authorList>
            <person name="Kohn T."/>
            <person name="Heuer A."/>
            <person name="Jogler M."/>
            <person name="Vollmers J."/>
            <person name="Boedeker C."/>
            <person name="Bunk B."/>
            <person name="Rast P."/>
            <person name="Borchert D."/>
            <person name="Glockner I."/>
            <person name="Freese H.M."/>
            <person name="Klenk H.P."/>
            <person name="Overmann J."/>
            <person name="Kaster A.K."/>
            <person name="Rohde M."/>
            <person name="Wiegand S."/>
            <person name="Jogler C."/>
        </authorList>
    </citation>
    <scope>NUCLEOTIDE SEQUENCE [LARGE SCALE GENOMIC DNA]</scope>
    <source>
        <strain evidence="1 2">NH11</strain>
    </source>
</reference>
<proteinExistence type="predicted"/>